<proteinExistence type="predicted"/>
<accession>A0A553K205</accession>
<sequence length="252" mass="27017">MTRSDLKTYTCVSVVHMTDFVGRARAFVKARYPQAIAAFLGGSAASGEATDSSDLDILIVLPDRWTSVGFVETTEFDGQIVEAFVYGREALQSWMAKGRSDARPVLDRLVAGGVSLVTSEISTSIAAISREALRGGPSPIAQEELNRRRYSLSAVIDDVTDAMDPGIRCVAMVTAWKEAAELALLSNAHWLGTGKWLVRELRANGDPFGLAALAVAGWSDEKALVDACDAVLESTGGYLQIGFTRGTKPKDL</sequence>
<comment type="caution">
    <text evidence="2">The sequence shown here is derived from an EMBL/GenBank/DDBJ whole genome shotgun (WGS) entry which is preliminary data.</text>
</comment>
<organism evidence="2 3">
    <name type="scientific">Tessaracoccus rhinocerotis</name>
    <dbReference type="NCBI Taxonomy" id="1689449"/>
    <lineage>
        <taxon>Bacteria</taxon>
        <taxon>Bacillati</taxon>
        <taxon>Actinomycetota</taxon>
        <taxon>Actinomycetes</taxon>
        <taxon>Propionibacteriales</taxon>
        <taxon>Propionibacteriaceae</taxon>
        <taxon>Tessaracoccus</taxon>
    </lineage>
</organism>
<protein>
    <recommendedName>
        <fullName evidence="1">Polymerase nucleotidyl transferase domain-containing protein</fullName>
    </recommendedName>
</protein>
<evidence type="ECO:0000259" key="1">
    <source>
        <dbReference type="Pfam" id="PF01909"/>
    </source>
</evidence>
<dbReference type="CDD" id="cd05403">
    <property type="entry name" value="NT_KNTase_like"/>
    <property type="match status" value="1"/>
</dbReference>
<dbReference type="SUPFAM" id="SSF81301">
    <property type="entry name" value="Nucleotidyltransferase"/>
    <property type="match status" value="1"/>
</dbReference>
<dbReference type="AlphaFoldDB" id="A0A553K205"/>
<gene>
    <name evidence="2" type="ORF">FOJ82_06340</name>
</gene>
<dbReference type="Gene3D" id="3.30.460.10">
    <property type="entry name" value="Beta Polymerase, domain 2"/>
    <property type="match status" value="1"/>
</dbReference>
<dbReference type="OrthoDB" id="43980at2"/>
<name>A0A553K205_9ACTN</name>
<evidence type="ECO:0000313" key="3">
    <source>
        <dbReference type="Proteomes" id="UP000317638"/>
    </source>
</evidence>
<feature type="domain" description="Polymerase nucleotidyl transferase" evidence="1">
    <location>
        <begin position="24"/>
        <end position="64"/>
    </location>
</feature>
<dbReference type="GO" id="GO:0016779">
    <property type="term" value="F:nucleotidyltransferase activity"/>
    <property type="evidence" value="ECO:0007669"/>
    <property type="project" value="InterPro"/>
</dbReference>
<dbReference type="InterPro" id="IPR002934">
    <property type="entry name" value="Polymerase_NTP_transf_dom"/>
</dbReference>
<evidence type="ECO:0000313" key="2">
    <source>
        <dbReference type="EMBL" id="TRY18731.1"/>
    </source>
</evidence>
<keyword evidence="3" id="KW-1185">Reference proteome</keyword>
<dbReference type="Proteomes" id="UP000317638">
    <property type="component" value="Unassembled WGS sequence"/>
</dbReference>
<dbReference type="EMBL" id="VKKG01000002">
    <property type="protein sequence ID" value="TRY18731.1"/>
    <property type="molecule type" value="Genomic_DNA"/>
</dbReference>
<dbReference type="Pfam" id="PF01909">
    <property type="entry name" value="NTP_transf_2"/>
    <property type="match status" value="1"/>
</dbReference>
<dbReference type="InterPro" id="IPR043519">
    <property type="entry name" value="NT_sf"/>
</dbReference>
<reference evidence="2 3" key="1">
    <citation type="submission" date="2019-07" db="EMBL/GenBank/DDBJ databases">
        <authorList>
            <person name="Zhou L.-Y."/>
        </authorList>
    </citation>
    <scope>NUCLEOTIDE SEQUENCE [LARGE SCALE GENOMIC DNA]</scope>
    <source>
        <strain evidence="2 3">YIM 101269</strain>
    </source>
</reference>